<dbReference type="PANTHER" id="PTHR43163:SF6">
    <property type="entry name" value="DIPEPTIDE TRANSPORT SYSTEM PERMEASE PROTEIN DPPB-RELATED"/>
    <property type="match status" value="1"/>
</dbReference>
<keyword evidence="2 7" id="KW-0813">Transport</keyword>
<dbReference type="Pfam" id="PF00528">
    <property type="entry name" value="BPD_transp_1"/>
    <property type="match status" value="1"/>
</dbReference>
<dbReference type="InterPro" id="IPR000515">
    <property type="entry name" value="MetI-like"/>
</dbReference>
<reference evidence="10" key="1">
    <citation type="journal article" date="2019" name="Int. J. Syst. Evol. Microbiol.">
        <title>The Global Catalogue of Microorganisms (GCM) 10K type strain sequencing project: providing services to taxonomists for standard genome sequencing and annotation.</title>
        <authorList>
            <consortium name="The Broad Institute Genomics Platform"/>
            <consortium name="The Broad Institute Genome Sequencing Center for Infectious Disease"/>
            <person name="Wu L."/>
            <person name="Ma J."/>
        </authorList>
    </citation>
    <scope>NUCLEOTIDE SEQUENCE [LARGE SCALE GENOMIC DNA]</scope>
    <source>
        <strain evidence="10">NBRC 108894</strain>
    </source>
</reference>
<keyword evidence="5 7" id="KW-1133">Transmembrane helix</keyword>
<organism evidence="9 10">
    <name type="scientific">Pseudolysinimonas kribbensis</name>
    <dbReference type="NCBI Taxonomy" id="433641"/>
    <lineage>
        <taxon>Bacteria</taxon>
        <taxon>Bacillati</taxon>
        <taxon>Actinomycetota</taxon>
        <taxon>Actinomycetes</taxon>
        <taxon>Micrococcales</taxon>
        <taxon>Microbacteriaceae</taxon>
        <taxon>Pseudolysinimonas</taxon>
    </lineage>
</organism>
<name>A0ABQ6K9U3_9MICO</name>
<evidence type="ECO:0000256" key="4">
    <source>
        <dbReference type="ARBA" id="ARBA00022692"/>
    </source>
</evidence>
<feature type="domain" description="ABC transmembrane type-1" evidence="8">
    <location>
        <begin position="1"/>
        <end position="212"/>
    </location>
</feature>
<proteinExistence type="inferred from homology"/>
<accession>A0ABQ6K9U3</accession>
<feature type="transmembrane region" description="Helical" evidence="7">
    <location>
        <begin position="190"/>
        <end position="215"/>
    </location>
</feature>
<dbReference type="PANTHER" id="PTHR43163">
    <property type="entry name" value="DIPEPTIDE TRANSPORT SYSTEM PERMEASE PROTEIN DPPB-RELATED"/>
    <property type="match status" value="1"/>
</dbReference>
<comment type="similarity">
    <text evidence="7">Belongs to the binding-protein-dependent transport system permease family.</text>
</comment>
<dbReference type="Proteomes" id="UP001157034">
    <property type="component" value="Unassembled WGS sequence"/>
</dbReference>
<dbReference type="SUPFAM" id="SSF161098">
    <property type="entry name" value="MetI-like"/>
    <property type="match status" value="1"/>
</dbReference>
<feature type="transmembrane region" description="Helical" evidence="7">
    <location>
        <begin position="26"/>
        <end position="44"/>
    </location>
</feature>
<evidence type="ECO:0000256" key="5">
    <source>
        <dbReference type="ARBA" id="ARBA00022989"/>
    </source>
</evidence>
<keyword evidence="6 7" id="KW-0472">Membrane</keyword>
<comment type="subcellular location">
    <subcellularLocation>
        <location evidence="1 7">Cell membrane</location>
        <topology evidence="1 7">Multi-pass membrane protein</topology>
    </subcellularLocation>
</comment>
<dbReference type="InterPro" id="IPR035906">
    <property type="entry name" value="MetI-like_sf"/>
</dbReference>
<comment type="caution">
    <text evidence="9">The sequence shown here is derived from an EMBL/GenBank/DDBJ whole genome shotgun (WGS) entry which is preliminary data.</text>
</comment>
<sequence length="223" mass="24326">MLLLIAVMIVLGGVGGWLWGGNDRRPQIRTGAITAFATILIVLIDRFMESWGIYSDQVTNGRPISTVGANTPDLDAVFWINGLDTFSHLILPTTALILISVASYSRYARASLLDVLNQDYIRTARAKGLTERTVVMRHAFRNALIPITTIIALDLGALISGAVLTETVFAWSGMGALFVQALRKVDVNPIMGFFLVTAITVIVFNFLADIVYSALDPRIRVTA</sequence>
<evidence type="ECO:0000313" key="10">
    <source>
        <dbReference type="Proteomes" id="UP001157034"/>
    </source>
</evidence>
<keyword evidence="10" id="KW-1185">Reference proteome</keyword>
<evidence type="ECO:0000256" key="6">
    <source>
        <dbReference type="ARBA" id="ARBA00023136"/>
    </source>
</evidence>
<keyword evidence="3" id="KW-1003">Cell membrane</keyword>
<dbReference type="EMBL" id="BSVB01000001">
    <property type="protein sequence ID" value="GMA96273.1"/>
    <property type="molecule type" value="Genomic_DNA"/>
</dbReference>
<gene>
    <name evidence="9" type="ORF">GCM10025881_30970</name>
</gene>
<feature type="transmembrane region" description="Helical" evidence="7">
    <location>
        <begin position="143"/>
        <end position="170"/>
    </location>
</feature>
<protein>
    <recommendedName>
        <fullName evidence="8">ABC transmembrane type-1 domain-containing protein</fullName>
    </recommendedName>
</protein>
<dbReference type="PROSITE" id="PS50928">
    <property type="entry name" value="ABC_TM1"/>
    <property type="match status" value="1"/>
</dbReference>
<evidence type="ECO:0000256" key="1">
    <source>
        <dbReference type="ARBA" id="ARBA00004651"/>
    </source>
</evidence>
<evidence type="ECO:0000256" key="7">
    <source>
        <dbReference type="RuleBase" id="RU363032"/>
    </source>
</evidence>
<dbReference type="Gene3D" id="1.10.3720.10">
    <property type="entry name" value="MetI-like"/>
    <property type="match status" value="1"/>
</dbReference>
<evidence type="ECO:0000256" key="3">
    <source>
        <dbReference type="ARBA" id="ARBA00022475"/>
    </source>
</evidence>
<evidence type="ECO:0000256" key="2">
    <source>
        <dbReference type="ARBA" id="ARBA00022448"/>
    </source>
</evidence>
<evidence type="ECO:0000313" key="9">
    <source>
        <dbReference type="EMBL" id="GMA96273.1"/>
    </source>
</evidence>
<keyword evidence="4 7" id="KW-0812">Transmembrane</keyword>
<dbReference type="CDD" id="cd06261">
    <property type="entry name" value="TM_PBP2"/>
    <property type="match status" value="1"/>
</dbReference>
<evidence type="ECO:0000259" key="8">
    <source>
        <dbReference type="PROSITE" id="PS50928"/>
    </source>
</evidence>